<keyword evidence="1" id="KW-0472">Membrane</keyword>
<keyword evidence="1" id="KW-0812">Transmembrane</keyword>
<dbReference type="Pfam" id="PF15758">
    <property type="entry name" value="HRCT1"/>
    <property type="match status" value="1"/>
</dbReference>
<organism evidence="2 3">
    <name type="scientific">Balaenoptera physalus</name>
    <name type="common">Fin whale</name>
    <name type="synonym">Balaena physalus</name>
    <dbReference type="NCBI Taxonomy" id="9770"/>
    <lineage>
        <taxon>Eukaryota</taxon>
        <taxon>Metazoa</taxon>
        <taxon>Chordata</taxon>
        <taxon>Craniata</taxon>
        <taxon>Vertebrata</taxon>
        <taxon>Euteleostomi</taxon>
        <taxon>Mammalia</taxon>
        <taxon>Eutheria</taxon>
        <taxon>Laurasiatheria</taxon>
        <taxon>Artiodactyla</taxon>
        <taxon>Whippomorpha</taxon>
        <taxon>Cetacea</taxon>
        <taxon>Mysticeti</taxon>
        <taxon>Balaenopteridae</taxon>
        <taxon>Balaenoptera</taxon>
    </lineage>
</organism>
<sequence>MLGLLGSTTLVGLIIGAAVAILLLLLLAACLYCRQEEPDVERNHPAARRNRVRTKAAVPWECVCHGLAPGVATGSGAHGTAYSQSCPSRSPGLDFAIEFNIALAGGYCLDLIGDPCLVVLTLLKVVEMVGCENE</sequence>
<keyword evidence="3" id="KW-1185">Reference proteome</keyword>
<protein>
    <submittedName>
        <fullName evidence="2">Uncharacterized protein</fullName>
    </submittedName>
</protein>
<keyword evidence="1" id="KW-1133">Transmembrane helix</keyword>
<dbReference type="OrthoDB" id="9685540at2759"/>
<evidence type="ECO:0000256" key="1">
    <source>
        <dbReference type="SAM" id="Phobius"/>
    </source>
</evidence>
<evidence type="ECO:0000313" key="2">
    <source>
        <dbReference type="EMBL" id="KAB0391862.1"/>
    </source>
</evidence>
<dbReference type="InterPro" id="IPR031506">
    <property type="entry name" value="HRCT1"/>
</dbReference>
<dbReference type="EMBL" id="SGJD01004172">
    <property type="protein sequence ID" value="KAB0391862.1"/>
    <property type="molecule type" value="Genomic_DNA"/>
</dbReference>
<dbReference type="AlphaFoldDB" id="A0A643BVN7"/>
<gene>
    <name evidence="2" type="ORF">E2I00_011388</name>
</gene>
<comment type="caution">
    <text evidence="2">The sequence shown here is derived from an EMBL/GenBank/DDBJ whole genome shotgun (WGS) entry which is preliminary data.</text>
</comment>
<proteinExistence type="predicted"/>
<feature type="transmembrane region" description="Helical" evidence="1">
    <location>
        <begin position="12"/>
        <end position="33"/>
    </location>
</feature>
<name>A0A643BVN7_BALPH</name>
<accession>A0A643BVN7</accession>
<reference evidence="2 3" key="1">
    <citation type="journal article" date="2019" name="PLoS ONE">
        <title>Genomic analyses reveal an absence of contemporary introgressive admixture between fin whales and blue whales, despite known hybrids.</title>
        <authorList>
            <person name="Westbury M.V."/>
            <person name="Petersen B."/>
            <person name="Lorenzen E.D."/>
        </authorList>
    </citation>
    <scope>NUCLEOTIDE SEQUENCE [LARGE SCALE GENOMIC DNA]</scope>
    <source>
        <strain evidence="2">FinWhale-01</strain>
    </source>
</reference>
<dbReference type="Proteomes" id="UP000437017">
    <property type="component" value="Unassembled WGS sequence"/>
</dbReference>
<evidence type="ECO:0000313" key="3">
    <source>
        <dbReference type="Proteomes" id="UP000437017"/>
    </source>
</evidence>